<protein>
    <recommendedName>
        <fullName evidence="3">HTH CENPB-type domain-containing protein</fullName>
    </recommendedName>
</protein>
<reference evidence="1 2" key="1">
    <citation type="submission" date="2021-06" db="EMBL/GenBank/DDBJ databases">
        <title>Caerostris darwini draft genome.</title>
        <authorList>
            <person name="Kono N."/>
            <person name="Arakawa K."/>
        </authorList>
    </citation>
    <scope>NUCLEOTIDE SEQUENCE [LARGE SCALE GENOMIC DNA]</scope>
</reference>
<dbReference type="Proteomes" id="UP001054837">
    <property type="component" value="Unassembled WGS sequence"/>
</dbReference>
<dbReference type="AlphaFoldDB" id="A0AAV4T4I4"/>
<comment type="caution">
    <text evidence="1">The sequence shown here is derived from an EMBL/GenBank/DDBJ whole genome shotgun (WGS) entry which is preliminary data.</text>
</comment>
<organism evidence="1 2">
    <name type="scientific">Caerostris darwini</name>
    <dbReference type="NCBI Taxonomy" id="1538125"/>
    <lineage>
        <taxon>Eukaryota</taxon>
        <taxon>Metazoa</taxon>
        <taxon>Ecdysozoa</taxon>
        <taxon>Arthropoda</taxon>
        <taxon>Chelicerata</taxon>
        <taxon>Arachnida</taxon>
        <taxon>Araneae</taxon>
        <taxon>Araneomorphae</taxon>
        <taxon>Entelegynae</taxon>
        <taxon>Araneoidea</taxon>
        <taxon>Araneidae</taxon>
        <taxon>Caerostris</taxon>
    </lineage>
</organism>
<evidence type="ECO:0000313" key="2">
    <source>
        <dbReference type="Proteomes" id="UP001054837"/>
    </source>
</evidence>
<proteinExistence type="predicted"/>
<keyword evidence="2" id="KW-1185">Reference proteome</keyword>
<gene>
    <name evidence="1" type="ORF">CDAR_168691</name>
</gene>
<evidence type="ECO:0000313" key="1">
    <source>
        <dbReference type="EMBL" id="GIY41020.1"/>
    </source>
</evidence>
<accession>A0AAV4T4I4</accession>
<sequence>MELGTSSEFNKKYEFSASTGWMTSFPKRHAYHNIKIKSETPSEDKSAVKEFLQKLAEIIKLRCYTNDQVWNADESGIPNRTYVLTKYLNVIFIFEGQVVLEDRA</sequence>
<evidence type="ECO:0008006" key="3">
    <source>
        <dbReference type="Google" id="ProtNLM"/>
    </source>
</evidence>
<dbReference type="EMBL" id="BPLQ01009022">
    <property type="protein sequence ID" value="GIY41020.1"/>
    <property type="molecule type" value="Genomic_DNA"/>
</dbReference>
<name>A0AAV4T4I4_9ARAC</name>